<feature type="chain" id="PRO_5018183942" evidence="1">
    <location>
        <begin position="23"/>
        <end position="206"/>
    </location>
</feature>
<feature type="signal peptide" evidence="1">
    <location>
        <begin position="1"/>
        <end position="22"/>
    </location>
</feature>
<keyword evidence="3" id="KW-1185">Reference proteome</keyword>
<evidence type="ECO:0000313" key="2">
    <source>
        <dbReference type="EMBL" id="VDM79051.1"/>
    </source>
</evidence>
<dbReference type="EMBL" id="UYYB01103821">
    <property type="protein sequence ID" value="VDM79051.1"/>
    <property type="molecule type" value="Genomic_DNA"/>
</dbReference>
<dbReference type="AlphaFoldDB" id="A0A3P7J1L5"/>
<name>A0A3P7J1L5_STRVU</name>
<gene>
    <name evidence="2" type="ORF">SVUK_LOCUS14049</name>
</gene>
<accession>A0A3P7J1L5</accession>
<reference evidence="2 3" key="1">
    <citation type="submission" date="2018-11" db="EMBL/GenBank/DDBJ databases">
        <authorList>
            <consortium name="Pathogen Informatics"/>
        </authorList>
    </citation>
    <scope>NUCLEOTIDE SEQUENCE [LARGE SCALE GENOMIC DNA]</scope>
</reference>
<keyword evidence="1" id="KW-0732">Signal</keyword>
<sequence>MMTGPIAVAGFLLLYLVKQTTSDTPFSEYVEEQTATPLKEKSKVPVPHAVRKENKEDVHFETILQLSKESKPNGDGPILKEETMIKAEPIEHFEGTENSETTMVLQLSKESKPNSDGPILKEETMIKAEPIEHFEETESSETTMVCNICEQVDVPISQCVITKSADTFNATPAFEKHFNSLPKAEHCSSKSSWIGQFAIPAVSPLI</sequence>
<evidence type="ECO:0000256" key="1">
    <source>
        <dbReference type="SAM" id="SignalP"/>
    </source>
</evidence>
<organism evidence="2 3">
    <name type="scientific">Strongylus vulgaris</name>
    <name type="common">Blood worm</name>
    <dbReference type="NCBI Taxonomy" id="40348"/>
    <lineage>
        <taxon>Eukaryota</taxon>
        <taxon>Metazoa</taxon>
        <taxon>Ecdysozoa</taxon>
        <taxon>Nematoda</taxon>
        <taxon>Chromadorea</taxon>
        <taxon>Rhabditida</taxon>
        <taxon>Rhabditina</taxon>
        <taxon>Rhabditomorpha</taxon>
        <taxon>Strongyloidea</taxon>
        <taxon>Strongylidae</taxon>
        <taxon>Strongylus</taxon>
    </lineage>
</organism>
<proteinExistence type="predicted"/>
<evidence type="ECO:0000313" key="3">
    <source>
        <dbReference type="Proteomes" id="UP000270094"/>
    </source>
</evidence>
<protein>
    <submittedName>
        <fullName evidence="2">Uncharacterized protein</fullName>
    </submittedName>
</protein>
<dbReference type="Proteomes" id="UP000270094">
    <property type="component" value="Unassembled WGS sequence"/>
</dbReference>